<dbReference type="GO" id="GO:0005385">
    <property type="term" value="F:zinc ion transmembrane transporter activity"/>
    <property type="evidence" value="ECO:0007669"/>
    <property type="project" value="TreeGrafter"/>
</dbReference>
<dbReference type="Pfam" id="PF16916">
    <property type="entry name" value="ZT_dimer"/>
    <property type="match status" value="1"/>
</dbReference>
<comment type="similarity">
    <text evidence="2">Belongs to the cation diffusion facilitator (CDF) transporter (TC 2.A.4) family. SLC30A subfamily.</text>
</comment>
<feature type="transmembrane region" description="Helical" evidence="9">
    <location>
        <begin position="185"/>
        <end position="204"/>
    </location>
</feature>
<evidence type="ECO:0000259" key="11">
    <source>
        <dbReference type="Pfam" id="PF16916"/>
    </source>
</evidence>
<keyword evidence="6" id="KW-0406">Ion transport</keyword>
<keyword evidence="7 9" id="KW-0472">Membrane</keyword>
<keyword evidence="13" id="KW-1185">Reference proteome</keyword>
<evidence type="ECO:0000256" key="7">
    <source>
        <dbReference type="ARBA" id="ARBA00023136"/>
    </source>
</evidence>
<feature type="domain" description="Cation efflux protein transmembrane" evidence="10">
    <location>
        <begin position="27"/>
        <end position="216"/>
    </location>
</feature>
<dbReference type="EMBL" id="BMPF01000002">
    <property type="protein sequence ID" value="GGL34894.1"/>
    <property type="molecule type" value="Genomic_DNA"/>
</dbReference>
<dbReference type="AlphaFoldDB" id="A0A830EVW0"/>
<keyword evidence="3" id="KW-0813">Transport</keyword>
<sequence length="312" mass="32614">MSEHGHDDHTHDDGHAHDHGGNQRALAVALAINTVFFVVELAGALYANSLTLLADAAHMLTDSGSLALALLAAYLATRAADRRRTYGYQRVEILGALANGVALVAIVVYVAYEAFARYGDPQPVKAVPTILVGALGLAANLAGAYVLHGGQENLNVKGAYLHLLADAAGSVAAIALGVALYFTDLYVLDVLFSLCIAGLVLYSAKDLLRESLNILLQGAPSDVAVEDVAGTLAAIDGVRDVHDVHVWALASEQYACSAHVVVEADADRDAVLERARHALGAEHGVGHATIQVETEAGDCETADFDCYAPGDD</sequence>
<dbReference type="Pfam" id="PF01545">
    <property type="entry name" value="Cation_efflux"/>
    <property type="match status" value="1"/>
</dbReference>
<evidence type="ECO:0000256" key="9">
    <source>
        <dbReference type="SAM" id="Phobius"/>
    </source>
</evidence>
<gene>
    <name evidence="12" type="primary">czcD</name>
    <name evidence="12" type="ORF">GCM10009037_18140</name>
</gene>
<dbReference type="InterPro" id="IPR002524">
    <property type="entry name" value="Cation_efflux"/>
</dbReference>
<proteinExistence type="inferred from homology"/>
<dbReference type="InterPro" id="IPR027470">
    <property type="entry name" value="Cation_efflux_CTD"/>
</dbReference>
<evidence type="ECO:0000313" key="12">
    <source>
        <dbReference type="EMBL" id="GGL34894.1"/>
    </source>
</evidence>
<dbReference type="SUPFAM" id="SSF160240">
    <property type="entry name" value="Cation efflux protein cytoplasmic domain-like"/>
    <property type="match status" value="1"/>
</dbReference>
<keyword evidence="4 9" id="KW-0812">Transmembrane</keyword>
<dbReference type="Proteomes" id="UP000628840">
    <property type="component" value="Unassembled WGS sequence"/>
</dbReference>
<feature type="transmembrane region" description="Helical" evidence="9">
    <location>
        <begin position="159"/>
        <end position="179"/>
    </location>
</feature>
<evidence type="ECO:0000256" key="2">
    <source>
        <dbReference type="ARBA" id="ARBA00008873"/>
    </source>
</evidence>
<keyword evidence="5 9" id="KW-1133">Transmembrane helix</keyword>
<comment type="caution">
    <text evidence="12">The sequence shown here is derived from an EMBL/GenBank/DDBJ whole genome shotgun (WGS) entry which is preliminary data.</text>
</comment>
<dbReference type="InterPro" id="IPR050681">
    <property type="entry name" value="CDF/SLC30A"/>
</dbReference>
<evidence type="ECO:0000256" key="6">
    <source>
        <dbReference type="ARBA" id="ARBA00023065"/>
    </source>
</evidence>
<protein>
    <submittedName>
        <fullName evidence="12">Cation transporter</fullName>
    </submittedName>
</protein>
<name>A0A830EVW0_9EURY</name>
<organism evidence="12 13">
    <name type="scientific">Halarchaeum grantii</name>
    <dbReference type="NCBI Taxonomy" id="1193105"/>
    <lineage>
        <taxon>Archaea</taxon>
        <taxon>Methanobacteriati</taxon>
        <taxon>Methanobacteriota</taxon>
        <taxon>Stenosarchaea group</taxon>
        <taxon>Halobacteria</taxon>
        <taxon>Halobacteriales</taxon>
        <taxon>Halobacteriaceae</taxon>
    </lineage>
</organism>
<feature type="transmembrane region" description="Helical" evidence="9">
    <location>
        <begin position="59"/>
        <end position="79"/>
    </location>
</feature>
<feature type="transmembrane region" description="Helical" evidence="9">
    <location>
        <begin position="91"/>
        <end position="112"/>
    </location>
</feature>
<dbReference type="PANTHER" id="PTHR11562:SF17">
    <property type="entry name" value="RE54080P-RELATED"/>
    <property type="match status" value="1"/>
</dbReference>
<reference evidence="12 13" key="1">
    <citation type="journal article" date="2019" name="Int. J. Syst. Evol. Microbiol.">
        <title>The Global Catalogue of Microorganisms (GCM) 10K type strain sequencing project: providing services to taxonomists for standard genome sequencing and annotation.</title>
        <authorList>
            <consortium name="The Broad Institute Genomics Platform"/>
            <consortium name="The Broad Institute Genome Sequencing Center for Infectious Disease"/>
            <person name="Wu L."/>
            <person name="Ma J."/>
        </authorList>
    </citation>
    <scope>NUCLEOTIDE SEQUENCE [LARGE SCALE GENOMIC DNA]</scope>
    <source>
        <strain evidence="12 13">JCM 19585</strain>
    </source>
</reference>
<dbReference type="RefSeq" id="WP_188882993.1">
    <property type="nucleotide sequence ID" value="NZ_BMPF01000002.1"/>
</dbReference>
<dbReference type="OrthoDB" id="269083at2157"/>
<evidence type="ECO:0000256" key="5">
    <source>
        <dbReference type="ARBA" id="ARBA00022989"/>
    </source>
</evidence>
<feature type="domain" description="Cation efflux protein cytoplasmic" evidence="11">
    <location>
        <begin position="220"/>
        <end position="294"/>
    </location>
</feature>
<feature type="region of interest" description="Disordered" evidence="8">
    <location>
        <begin position="1"/>
        <end position="20"/>
    </location>
</feature>
<dbReference type="PANTHER" id="PTHR11562">
    <property type="entry name" value="CATION EFFLUX PROTEIN/ ZINC TRANSPORTER"/>
    <property type="match status" value="1"/>
</dbReference>
<dbReference type="InterPro" id="IPR027469">
    <property type="entry name" value="Cation_efflux_TMD_sf"/>
</dbReference>
<evidence type="ECO:0000259" key="10">
    <source>
        <dbReference type="Pfam" id="PF01545"/>
    </source>
</evidence>
<evidence type="ECO:0000256" key="1">
    <source>
        <dbReference type="ARBA" id="ARBA00004141"/>
    </source>
</evidence>
<evidence type="ECO:0000256" key="8">
    <source>
        <dbReference type="SAM" id="MobiDB-lite"/>
    </source>
</evidence>
<comment type="subcellular location">
    <subcellularLocation>
        <location evidence="1">Membrane</location>
        <topology evidence="1">Multi-pass membrane protein</topology>
    </subcellularLocation>
</comment>
<dbReference type="Gene3D" id="1.20.1510.10">
    <property type="entry name" value="Cation efflux protein transmembrane domain"/>
    <property type="match status" value="1"/>
</dbReference>
<feature type="transmembrane region" description="Helical" evidence="9">
    <location>
        <begin position="25"/>
        <end position="47"/>
    </location>
</feature>
<feature type="transmembrane region" description="Helical" evidence="9">
    <location>
        <begin position="124"/>
        <end position="147"/>
    </location>
</feature>
<evidence type="ECO:0000256" key="4">
    <source>
        <dbReference type="ARBA" id="ARBA00022692"/>
    </source>
</evidence>
<dbReference type="NCBIfam" id="TIGR01297">
    <property type="entry name" value="CDF"/>
    <property type="match status" value="1"/>
</dbReference>
<dbReference type="SUPFAM" id="SSF161111">
    <property type="entry name" value="Cation efflux protein transmembrane domain-like"/>
    <property type="match status" value="1"/>
</dbReference>
<dbReference type="GO" id="GO:0005886">
    <property type="term" value="C:plasma membrane"/>
    <property type="evidence" value="ECO:0007669"/>
    <property type="project" value="TreeGrafter"/>
</dbReference>
<accession>A0A830EVW0</accession>
<dbReference type="InterPro" id="IPR058533">
    <property type="entry name" value="Cation_efflux_TM"/>
</dbReference>
<dbReference type="InterPro" id="IPR036837">
    <property type="entry name" value="Cation_efflux_CTD_sf"/>
</dbReference>
<evidence type="ECO:0000313" key="13">
    <source>
        <dbReference type="Proteomes" id="UP000628840"/>
    </source>
</evidence>
<evidence type="ECO:0000256" key="3">
    <source>
        <dbReference type="ARBA" id="ARBA00022448"/>
    </source>
</evidence>